<dbReference type="AlphaFoldDB" id="A0A1H8EM23"/>
<dbReference type="EMBL" id="FODE01000002">
    <property type="protein sequence ID" value="SEN20523.1"/>
    <property type="molecule type" value="Genomic_DNA"/>
</dbReference>
<dbReference type="RefSeq" id="WP_090610376.1">
    <property type="nucleotide sequence ID" value="NZ_CP067127.1"/>
</dbReference>
<proteinExistence type="predicted"/>
<feature type="signal peptide" evidence="2">
    <location>
        <begin position="1"/>
        <end position="28"/>
    </location>
</feature>
<evidence type="ECO:0000313" key="4">
    <source>
        <dbReference type="Proteomes" id="UP000199054"/>
    </source>
</evidence>
<evidence type="ECO:0000256" key="2">
    <source>
        <dbReference type="SAM" id="SignalP"/>
    </source>
</evidence>
<name>A0A1H8EM23_9RHOB</name>
<evidence type="ECO:0000313" key="3">
    <source>
        <dbReference type="EMBL" id="SEN20523.1"/>
    </source>
</evidence>
<feature type="compositionally biased region" description="Acidic residues" evidence="1">
    <location>
        <begin position="163"/>
        <end position="192"/>
    </location>
</feature>
<dbReference type="Proteomes" id="UP000199054">
    <property type="component" value="Unassembled WGS sequence"/>
</dbReference>
<reference evidence="3 4" key="1">
    <citation type="submission" date="2016-10" db="EMBL/GenBank/DDBJ databases">
        <authorList>
            <person name="de Groot N.N."/>
        </authorList>
    </citation>
    <scope>NUCLEOTIDE SEQUENCE [LARGE SCALE GENOMIC DNA]</scope>
    <source>
        <strain evidence="3 4">DSM 8512</strain>
    </source>
</reference>
<sequence>MLKRSFTTVLVGSQALGLGVLLGSSALAQSGEVVEGNTTVVETPLDNTAVVPGMAAEPGTPVGAVSRPDYPLLEQLDNDEAVAQSLISQGFTDIHILREGAIMTVHAEREGQPTELVYSIANGSLISVDGVKLRAEPDTTSNGETAAAASDDAPDGNDGSNDGSDEDSGSDPGSDDGSDDGDSNDGSDDGSDSSDGADGSDGGDGGSDGDGSDGGDGGESNG</sequence>
<accession>A0A1H8EM23</accession>
<dbReference type="STRING" id="34002.SAMN04489859_1002151"/>
<keyword evidence="4" id="KW-1185">Reference proteome</keyword>
<evidence type="ECO:0000256" key="1">
    <source>
        <dbReference type="SAM" id="MobiDB-lite"/>
    </source>
</evidence>
<gene>
    <name evidence="3" type="ORF">SAMN04489859_1002151</name>
</gene>
<organism evidence="3 4">
    <name type="scientific">Paracoccus alcaliphilus</name>
    <dbReference type="NCBI Taxonomy" id="34002"/>
    <lineage>
        <taxon>Bacteria</taxon>
        <taxon>Pseudomonadati</taxon>
        <taxon>Pseudomonadota</taxon>
        <taxon>Alphaproteobacteria</taxon>
        <taxon>Rhodobacterales</taxon>
        <taxon>Paracoccaceae</taxon>
        <taxon>Paracoccus</taxon>
    </lineage>
</organism>
<evidence type="ECO:0008006" key="5">
    <source>
        <dbReference type="Google" id="ProtNLM"/>
    </source>
</evidence>
<feature type="chain" id="PRO_5011634355" description="Peptidase propeptide and YPEB domain-containing protein" evidence="2">
    <location>
        <begin position="29"/>
        <end position="222"/>
    </location>
</feature>
<protein>
    <recommendedName>
        <fullName evidence="5">Peptidase propeptide and YPEB domain-containing protein</fullName>
    </recommendedName>
</protein>
<feature type="compositionally biased region" description="Gly residues" evidence="1">
    <location>
        <begin position="199"/>
        <end position="222"/>
    </location>
</feature>
<keyword evidence="2" id="KW-0732">Signal</keyword>
<feature type="region of interest" description="Disordered" evidence="1">
    <location>
        <begin position="136"/>
        <end position="222"/>
    </location>
</feature>